<dbReference type="Gene3D" id="3.30.930.10">
    <property type="entry name" value="Bira Bifunctional Protein, Domain 2"/>
    <property type="match status" value="1"/>
</dbReference>
<name>X1IDK3_9ZZZZ</name>
<dbReference type="AlphaFoldDB" id="X1IDK3"/>
<evidence type="ECO:0000256" key="2">
    <source>
        <dbReference type="ARBA" id="ARBA00022917"/>
    </source>
</evidence>
<sequence>NEGDGAFYGPKIDFHLQDCIGRSWQCGTFQLDFIMPEKFDLFYINKEGDKERPVMLHRTILGSIERFIGILIENYAGAFPVWLAPVQAKLLPIADRHIEYGKNIMKELNKHNIRIELDEINDKIGAKIRKAEMEKIPYMLIFGDKEVEEGLVSVRKRGEGNLGRIKIDKFIEGVLKEIKEKNLQ</sequence>
<organism evidence="5">
    <name type="scientific">marine sediment metagenome</name>
    <dbReference type="NCBI Taxonomy" id="412755"/>
    <lineage>
        <taxon>unclassified sequences</taxon>
        <taxon>metagenomes</taxon>
        <taxon>ecological metagenomes</taxon>
    </lineage>
</organism>
<dbReference type="GO" id="GO:0005737">
    <property type="term" value="C:cytoplasm"/>
    <property type="evidence" value="ECO:0007669"/>
    <property type="project" value="InterPro"/>
</dbReference>
<dbReference type="InterPro" id="IPR045864">
    <property type="entry name" value="aa-tRNA-synth_II/BPL/LPL"/>
</dbReference>
<feature type="domain" description="Anticodon-binding" evidence="4">
    <location>
        <begin position="88"/>
        <end position="176"/>
    </location>
</feature>
<gene>
    <name evidence="5" type="ORF">S03H2_34429</name>
</gene>
<keyword evidence="2" id="KW-0648">Protein biosynthesis</keyword>
<dbReference type="PANTHER" id="PTHR11451:SF44">
    <property type="entry name" value="THREONINE--TRNA LIGASE, CHLOROPLASTIC_MITOCHONDRIAL 2"/>
    <property type="match status" value="1"/>
</dbReference>
<dbReference type="GO" id="GO:0006435">
    <property type="term" value="P:threonyl-tRNA aminoacylation"/>
    <property type="evidence" value="ECO:0007669"/>
    <property type="project" value="InterPro"/>
</dbReference>
<dbReference type="SUPFAM" id="SSF52954">
    <property type="entry name" value="Class II aaRS ABD-related"/>
    <property type="match status" value="1"/>
</dbReference>
<dbReference type="InterPro" id="IPR047246">
    <property type="entry name" value="ThrRS_anticodon"/>
</dbReference>
<dbReference type="InterPro" id="IPR036621">
    <property type="entry name" value="Anticodon-bd_dom_sf"/>
</dbReference>
<dbReference type="FunFam" id="3.40.50.800:FF:000001">
    <property type="entry name" value="Threonine--tRNA ligase"/>
    <property type="match status" value="1"/>
</dbReference>
<dbReference type="GO" id="GO:0004829">
    <property type="term" value="F:threonine-tRNA ligase activity"/>
    <property type="evidence" value="ECO:0007669"/>
    <property type="project" value="InterPro"/>
</dbReference>
<dbReference type="InterPro" id="IPR004154">
    <property type="entry name" value="Anticodon-bd"/>
</dbReference>
<evidence type="ECO:0000259" key="3">
    <source>
        <dbReference type="Pfam" id="PF00587"/>
    </source>
</evidence>
<protein>
    <recommendedName>
        <fullName evidence="6">Threonine--tRNA ligase</fullName>
    </recommendedName>
</protein>
<dbReference type="InterPro" id="IPR002320">
    <property type="entry name" value="Thr-tRNA-ligase_IIa"/>
</dbReference>
<dbReference type="CDD" id="cd00860">
    <property type="entry name" value="ThrRS_anticodon"/>
    <property type="match status" value="1"/>
</dbReference>
<reference evidence="5" key="1">
    <citation type="journal article" date="2014" name="Front. Microbiol.">
        <title>High frequency of phylogenetically diverse reductive dehalogenase-homologous genes in deep subseafloor sedimentary metagenomes.</title>
        <authorList>
            <person name="Kawai M."/>
            <person name="Futagami T."/>
            <person name="Toyoda A."/>
            <person name="Takaki Y."/>
            <person name="Nishi S."/>
            <person name="Hori S."/>
            <person name="Arai W."/>
            <person name="Tsubouchi T."/>
            <person name="Morono Y."/>
            <person name="Uchiyama I."/>
            <person name="Ito T."/>
            <person name="Fujiyama A."/>
            <person name="Inagaki F."/>
            <person name="Takami H."/>
        </authorList>
    </citation>
    <scope>NUCLEOTIDE SEQUENCE</scope>
    <source>
        <strain evidence="5">Expedition CK06-06</strain>
    </source>
</reference>
<evidence type="ECO:0000313" key="5">
    <source>
        <dbReference type="EMBL" id="GAH55663.1"/>
    </source>
</evidence>
<dbReference type="EMBL" id="BARU01021010">
    <property type="protein sequence ID" value="GAH55663.1"/>
    <property type="molecule type" value="Genomic_DNA"/>
</dbReference>
<dbReference type="Pfam" id="PF03129">
    <property type="entry name" value="HGTP_anticodon"/>
    <property type="match status" value="1"/>
</dbReference>
<dbReference type="PRINTS" id="PR01047">
    <property type="entry name" value="TRNASYNTHTHR"/>
</dbReference>
<feature type="domain" description="Aminoacyl-tRNA synthetase class II (G/ P/ S/T)" evidence="3">
    <location>
        <begin position="5"/>
        <end position="75"/>
    </location>
</feature>
<dbReference type="InterPro" id="IPR002314">
    <property type="entry name" value="aa-tRNA-synt_IIb"/>
</dbReference>
<dbReference type="PANTHER" id="PTHR11451">
    <property type="entry name" value="THREONINE-TRNA LIGASE"/>
    <property type="match status" value="1"/>
</dbReference>
<evidence type="ECO:0000259" key="4">
    <source>
        <dbReference type="Pfam" id="PF03129"/>
    </source>
</evidence>
<evidence type="ECO:0000256" key="1">
    <source>
        <dbReference type="ARBA" id="ARBA00008226"/>
    </source>
</evidence>
<dbReference type="Pfam" id="PF00587">
    <property type="entry name" value="tRNA-synt_2b"/>
    <property type="match status" value="1"/>
</dbReference>
<dbReference type="Gene3D" id="3.40.50.800">
    <property type="entry name" value="Anticodon-binding domain"/>
    <property type="match status" value="1"/>
</dbReference>
<comment type="caution">
    <text evidence="5">The sequence shown here is derived from an EMBL/GenBank/DDBJ whole genome shotgun (WGS) entry which is preliminary data.</text>
</comment>
<comment type="similarity">
    <text evidence="1">Belongs to the class-II aminoacyl-tRNA synthetase family.</text>
</comment>
<proteinExistence type="inferred from homology"/>
<feature type="non-terminal residue" evidence="5">
    <location>
        <position position="1"/>
    </location>
</feature>
<evidence type="ECO:0008006" key="6">
    <source>
        <dbReference type="Google" id="ProtNLM"/>
    </source>
</evidence>
<dbReference type="SUPFAM" id="SSF55681">
    <property type="entry name" value="Class II aaRS and biotin synthetases"/>
    <property type="match status" value="1"/>
</dbReference>
<dbReference type="GO" id="GO:0005524">
    <property type="term" value="F:ATP binding"/>
    <property type="evidence" value="ECO:0007669"/>
    <property type="project" value="InterPro"/>
</dbReference>
<accession>X1IDK3</accession>